<comment type="similarity">
    <text evidence="1">Belongs to the leucine-binding protein family.</text>
</comment>
<dbReference type="Gene3D" id="3.40.50.2300">
    <property type="match status" value="2"/>
</dbReference>
<evidence type="ECO:0000256" key="2">
    <source>
        <dbReference type="ARBA" id="ARBA00022729"/>
    </source>
</evidence>
<dbReference type="InterPro" id="IPR028081">
    <property type="entry name" value="Leu-bd"/>
</dbReference>
<keyword evidence="2 4" id="KW-0732">Signal</keyword>
<sequence length="396" mass="40307">MKKTLLATAATFMATSAMADVNIGNPMAMTGPIPDLNAPIAAAVDLAAQNVNDQGGMFADGETLNIVRADSACDPTAAVDAVTKLINVNSVSAIVGPVCSGATIAQAESVSIPAGVVTLSVSASSPAITNMEDGTDLVFRAAASDAYQGVALAELALANGFDEIAVSYANDDYNAAIAEVFVQAYTDLGGTVTANEAHEPNKASYRSEVATIGATSDNLALFSYYGSGGITLMRNALETGAFTNFIGADGMLSDELIEQIGAENLMTSTFTTSASDDSTPSFAAWKAIADEAGVPASDPFVANGYDATFMMALAIEAAGSDDRAVIAESLRAIATAPGEVILPGEWAKAKEILAAGGEINYEGAAGNQDFDENGDVAGNFSKSTIVDGAWAAELIQ</sequence>
<dbReference type="GO" id="GO:0006865">
    <property type="term" value="P:amino acid transport"/>
    <property type="evidence" value="ECO:0007669"/>
    <property type="project" value="UniProtKB-KW"/>
</dbReference>
<dbReference type="Proteomes" id="UP000193623">
    <property type="component" value="Unassembled WGS sequence"/>
</dbReference>
<dbReference type="InterPro" id="IPR028082">
    <property type="entry name" value="Peripla_BP_I"/>
</dbReference>
<accession>A0A1Y5RJI6</accession>
<dbReference type="SUPFAM" id="SSF53822">
    <property type="entry name" value="Periplasmic binding protein-like I"/>
    <property type="match status" value="1"/>
</dbReference>
<evidence type="ECO:0000256" key="4">
    <source>
        <dbReference type="SAM" id="SignalP"/>
    </source>
</evidence>
<dbReference type="PANTHER" id="PTHR30483:SF6">
    <property type="entry name" value="PERIPLASMIC BINDING PROTEIN OF ABC TRANSPORTER FOR NATURAL AMINO ACIDS"/>
    <property type="match status" value="1"/>
</dbReference>
<feature type="chain" id="PRO_5012124888" evidence="4">
    <location>
        <begin position="20"/>
        <end position="396"/>
    </location>
</feature>
<evidence type="ECO:0000259" key="5">
    <source>
        <dbReference type="Pfam" id="PF13458"/>
    </source>
</evidence>
<feature type="signal peptide" evidence="4">
    <location>
        <begin position="1"/>
        <end position="19"/>
    </location>
</feature>
<organism evidence="6 7">
    <name type="scientific">Pseudooctadecabacter jejudonensis</name>
    <dbReference type="NCBI Taxonomy" id="1391910"/>
    <lineage>
        <taxon>Bacteria</taxon>
        <taxon>Pseudomonadati</taxon>
        <taxon>Pseudomonadota</taxon>
        <taxon>Alphaproteobacteria</taxon>
        <taxon>Rhodobacterales</taxon>
        <taxon>Paracoccaceae</taxon>
        <taxon>Pseudooctadecabacter</taxon>
    </lineage>
</organism>
<dbReference type="PANTHER" id="PTHR30483">
    <property type="entry name" value="LEUCINE-SPECIFIC-BINDING PROTEIN"/>
    <property type="match status" value="1"/>
</dbReference>
<evidence type="ECO:0000256" key="3">
    <source>
        <dbReference type="ARBA" id="ARBA00022970"/>
    </source>
</evidence>
<keyword evidence="7" id="KW-1185">Reference proteome</keyword>
<dbReference type="Pfam" id="PF13458">
    <property type="entry name" value="Peripla_BP_6"/>
    <property type="match status" value="1"/>
</dbReference>
<protein>
    <submittedName>
        <fullName evidence="6">Leucine-, isoleucine-, valine-, threonine-, and alanine-binding protein</fullName>
    </submittedName>
</protein>
<dbReference type="CDD" id="cd06346">
    <property type="entry name" value="PBP1_ABC_ligand_binding-like"/>
    <property type="match status" value="1"/>
</dbReference>
<dbReference type="OrthoDB" id="7337537at2"/>
<dbReference type="AlphaFoldDB" id="A0A1Y5RJI6"/>
<dbReference type="EMBL" id="FWFT01000001">
    <property type="protein sequence ID" value="SLN16232.1"/>
    <property type="molecule type" value="Genomic_DNA"/>
</dbReference>
<evidence type="ECO:0000313" key="6">
    <source>
        <dbReference type="EMBL" id="SLN16232.1"/>
    </source>
</evidence>
<name>A0A1Y5RJI6_9RHOB</name>
<dbReference type="InterPro" id="IPR051010">
    <property type="entry name" value="BCAA_transport"/>
</dbReference>
<dbReference type="RefSeq" id="WP_085862875.1">
    <property type="nucleotide sequence ID" value="NZ_FWFT01000001.1"/>
</dbReference>
<keyword evidence="3" id="KW-0813">Transport</keyword>
<gene>
    <name evidence="6" type="primary">braC</name>
    <name evidence="6" type="ORF">PSJ8397_00404</name>
</gene>
<feature type="domain" description="Leucine-binding protein" evidence="5">
    <location>
        <begin position="21"/>
        <end position="334"/>
    </location>
</feature>
<evidence type="ECO:0000313" key="7">
    <source>
        <dbReference type="Proteomes" id="UP000193623"/>
    </source>
</evidence>
<keyword evidence="3" id="KW-0029">Amino-acid transport</keyword>
<proteinExistence type="inferred from homology"/>
<evidence type="ECO:0000256" key="1">
    <source>
        <dbReference type="ARBA" id="ARBA00010062"/>
    </source>
</evidence>
<reference evidence="6 7" key="1">
    <citation type="submission" date="2017-03" db="EMBL/GenBank/DDBJ databases">
        <authorList>
            <person name="Afonso C.L."/>
            <person name="Miller P.J."/>
            <person name="Scott M.A."/>
            <person name="Spackman E."/>
            <person name="Goraichik I."/>
            <person name="Dimitrov K.M."/>
            <person name="Suarez D.L."/>
            <person name="Swayne D.E."/>
        </authorList>
    </citation>
    <scope>NUCLEOTIDE SEQUENCE [LARGE SCALE GENOMIC DNA]</scope>
    <source>
        <strain evidence="6 7">CECT 8397</strain>
    </source>
</reference>